<evidence type="ECO:0000256" key="1">
    <source>
        <dbReference type="SAM" id="MobiDB-lite"/>
    </source>
</evidence>
<feature type="compositionally biased region" description="Low complexity" evidence="1">
    <location>
        <begin position="22"/>
        <end position="31"/>
    </location>
</feature>
<keyword evidence="2" id="KW-0176">Collagen</keyword>
<evidence type="ECO:0000313" key="3">
    <source>
        <dbReference type="Proteomes" id="UP001174909"/>
    </source>
</evidence>
<dbReference type="EMBL" id="CASHTH010002770">
    <property type="protein sequence ID" value="CAI8035079.1"/>
    <property type="molecule type" value="Genomic_DNA"/>
</dbReference>
<keyword evidence="3" id="KW-1185">Reference proteome</keyword>
<proteinExistence type="predicted"/>
<gene>
    <name evidence="2" type="ORF">GBAR_LOCUS19696</name>
</gene>
<dbReference type="GO" id="GO:0005615">
    <property type="term" value="C:extracellular space"/>
    <property type="evidence" value="ECO:0007669"/>
    <property type="project" value="TreeGrafter"/>
</dbReference>
<dbReference type="AlphaFoldDB" id="A0AA35WW70"/>
<organism evidence="2 3">
    <name type="scientific">Geodia barretti</name>
    <name type="common">Barrett's horny sponge</name>
    <dbReference type="NCBI Taxonomy" id="519541"/>
    <lineage>
        <taxon>Eukaryota</taxon>
        <taxon>Metazoa</taxon>
        <taxon>Porifera</taxon>
        <taxon>Demospongiae</taxon>
        <taxon>Heteroscleromorpha</taxon>
        <taxon>Tetractinellida</taxon>
        <taxon>Astrophorina</taxon>
        <taxon>Geodiidae</taxon>
        <taxon>Geodia</taxon>
    </lineage>
</organism>
<comment type="caution">
    <text evidence="2">The sequence shown here is derived from an EMBL/GenBank/DDBJ whole genome shotgun (WGS) entry which is preliminary data.</text>
</comment>
<dbReference type="Proteomes" id="UP001174909">
    <property type="component" value="Unassembled WGS sequence"/>
</dbReference>
<name>A0AA35WW70_GEOBA</name>
<dbReference type="InterPro" id="IPR051077">
    <property type="entry name" value="Ca-dependent_lectin"/>
</dbReference>
<reference evidence="2" key="1">
    <citation type="submission" date="2023-03" db="EMBL/GenBank/DDBJ databases">
        <authorList>
            <person name="Steffen K."/>
            <person name="Cardenas P."/>
        </authorList>
    </citation>
    <scope>NUCLEOTIDE SEQUENCE</scope>
</reference>
<dbReference type="PANTHER" id="PTHR24024:SF18">
    <property type="entry name" value="SHORT-CHAIN COLLAGEN C4-LIKE"/>
    <property type="match status" value="1"/>
</dbReference>
<protein>
    <submittedName>
        <fullName evidence="2">Short-chain collagen C4</fullName>
    </submittedName>
</protein>
<accession>A0AA35WW70</accession>
<dbReference type="GO" id="GO:0005581">
    <property type="term" value="C:collagen trimer"/>
    <property type="evidence" value="ECO:0007669"/>
    <property type="project" value="UniProtKB-KW"/>
</dbReference>
<feature type="region of interest" description="Disordered" evidence="1">
    <location>
        <begin position="1"/>
        <end position="39"/>
    </location>
</feature>
<evidence type="ECO:0000313" key="2">
    <source>
        <dbReference type="EMBL" id="CAI8035079.1"/>
    </source>
</evidence>
<sequence>MPGRDGSAGPDGRRGERGTDGLPGRAGSPGPSGLPGVGGGGGATYVRWGNSTCPSTAGTELVYAGRAVGSHWSSSGGTSDILCLPEEPEYEEEFQSGAQRYSTLHGVEYETFDGSPLDEARDHNVPCAVCHATSRASSIMIPARQSCPATWTGEYKGYLVSGYGSGGRQSAKCLDGNPEFLNGEARNSNGALFFLVEAVCNGIRCPPYDPRKELTCVVCTK</sequence>
<dbReference type="PANTHER" id="PTHR24024">
    <property type="entry name" value="PULMONARY SURFACTANT-ASSOCIATED PROTEIN A"/>
    <property type="match status" value="1"/>
</dbReference>